<proteinExistence type="predicted"/>
<feature type="compositionally biased region" description="Low complexity" evidence="1">
    <location>
        <begin position="69"/>
        <end position="84"/>
    </location>
</feature>
<evidence type="ECO:0000256" key="1">
    <source>
        <dbReference type="SAM" id="MobiDB-lite"/>
    </source>
</evidence>
<gene>
    <name evidence="2" type="ORF">M9458_022540</name>
</gene>
<evidence type="ECO:0000313" key="3">
    <source>
        <dbReference type="Proteomes" id="UP001529510"/>
    </source>
</evidence>
<keyword evidence="3" id="KW-1185">Reference proteome</keyword>
<accession>A0ABD0QA84</accession>
<sequence>MAQHLNNKSPRLSRKFSSPPPVTIPSRTSSPIHSRKLCKGGALDLSPTSPYNPVITSPPPTCTKAPLDLSRGPSSPELSSSTPEEGGELPRIDAFCGKLRRSIRR</sequence>
<feature type="non-terminal residue" evidence="2">
    <location>
        <position position="105"/>
    </location>
</feature>
<dbReference type="Proteomes" id="UP001529510">
    <property type="component" value="Unassembled WGS sequence"/>
</dbReference>
<feature type="region of interest" description="Disordered" evidence="1">
    <location>
        <begin position="1"/>
        <end position="105"/>
    </location>
</feature>
<name>A0ABD0QA84_CIRMR</name>
<dbReference type="AlphaFoldDB" id="A0ABD0QA84"/>
<protein>
    <submittedName>
        <fullName evidence="2">Uncharacterized protein</fullName>
    </submittedName>
</protein>
<organism evidence="2 3">
    <name type="scientific">Cirrhinus mrigala</name>
    <name type="common">Mrigala</name>
    <dbReference type="NCBI Taxonomy" id="683832"/>
    <lineage>
        <taxon>Eukaryota</taxon>
        <taxon>Metazoa</taxon>
        <taxon>Chordata</taxon>
        <taxon>Craniata</taxon>
        <taxon>Vertebrata</taxon>
        <taxon>Euteleostomi</taxon>
        <taxon>Actinopterygii</taxon>
        <taxon>Neopterygii</taxon>
        <taxon>Teleostei</taxon>
        <taxon>Ostariophysi</taxon>
        <taxon>Cypriniformes</taxon>
        <taxon>Cyprinidae</taxon>
        <taxon>Labeoninae</taxon>
        <taxon>Labeonini</taxon>
        <taxon>Cirrhinus</taxon>
    </lineage>
</organism>
<evidence type="ECO:0000313" key="2">
    <source>
        <dbReference type="EMBL" id="KAL0183165.1"/>
    </source>
</evidence>
<feature type="compositionally biased region" description="Polar residues" evidence="1">
    <location>
        <begin position="1"/>
        <end position="10"/>
    </location>
</feature>
<reference evidence="2 3" key="1">
    <citation type="submission" date="2024-05" db="EMBL/GenBank/DDBJ databases">
        <title>Genome sequencing and assembly of Indian major carp, Cirrhinus mrigala (Hamilton, 1822).</title>
        <authorList>
            <person name="Mohindra V."/>
            <person name="Chowdhury L.M."/>
            <person name="Lal K."/>
            <person name="Jena J.K."/>
        </authorList>
    </citation>
    <scope>NUCLEOTIDE SEQUENCE [LARGE SCALE GENOMIC DNA]</scope>
    <source>
        <strain evidence="2">CM1030</strain>
        <tissue evidence="2">Blood</tissue>
    </source>
</reference>
<feature type="compositionally biased region" description="Polar residues" evidence="1">
    <location>
        <begin position="46"/>
        <end position="55"/>
    </location>
</feature>
<dbReference type="EMBL" id="JAMKFB020000010">
    <property type="protein sequence ID" value="KAL0183165.1"/>
    <property type="molecule type" value="Genomic_DNA"/>
</dbReference>
<comment type="caution">
    <text evidence="2">The sequence shown here is derived from an EMBL/GenBank/DDBJ whole genome shotgun (WGS) entry which is preliminary data.</text>
</comment>